<dbReference type="OrthoDB" id="7464126at2759"/>
<dbReference type="EC" id="2.7.7.7" evidence="1"/>
<organism evidence="1 2">
    <name type="scientific">Purpureocillium takamizusanense</name>
    <dbReference type="NCBI Taxonomy" id="2060973"/>
    <lineage>
        <taxon>Eukaryota</taxon>
        <taxon>Fungi</taxon>
        <taxon>Dikarya</taxon>
        <taxon>Ascomycota</taxon>
        <taxon>Pezizomycotina</taxon>
        <taxon>Sordariomycetes</taxon>
        <taxon>Hypocreomycetidae</taxon>
        <taxon>Hypocreales</taxon>
        <taxon>Ophiocordycipitaceae</taxon>
        <taxon>Purpureocillium</taxon>
    </lineage>
</organism>
<accession>A0A9Q8QDA4</accession>
<gene>
    <name evidence="1" type="primary">ANKDD1A</name>
    <name evidence="1" type="ORF">JDV02_003533</name>
</gene>
<keyword evidence="1" id="KW-0548">Nucleotidyltransferase</keyword>
<dbReference type="InterPro" id="IPR055530">
    <property type="entry name" value="DUF7104"/>
</dbReference>
<dbReference type="EMBL" id="CP086355">
    <property type="protein sequence ID" value="UNI17157.1"/>
    <property type="molecule type" value="Genomic_DNA"/>
</dbReference>
<reference evidence="1" key="1">
    <citation type="submission" date="2021-11" db="EMBL/GenBank/DDBJ databases">
        <title>Purpureocillium_takamizusanense_genome.</title>
        <authorList>
            <person name="Nguyen N.-H."/>
        </authorList>
    </citation>
    <scope>NUCLEOTIDE SEQUENCE</scope>
    <source>
        <strain evidence="1">PT3</strain>
    </source>
</reference>
<dbReference type="GeneID" id="72065490"/>
<proteinExistence type="predicted"/>
<dbReference type="Proteomes" id="UP000829364">
    <property type="component" value="Chromosome 2"/>
</dbReference>
<dbReference type="GO" id="GO:0003887">
    <property type="term" value="F:DNA-directed DNA polymerase activity"/>
    <property type="evidence" value="ECO:0007669"/>
    <property type="project" value="UniProtKB-KW"/>
</dbReference>
<name>A0A9Q8QDA4_9HYPO</name>
<keyword evidence="2" id="KW-1185">Reference proteome</keyword>
<dbReference type="AlphaFoldDB" id="A0A9Q8QDA4"/>
<evidence type="ECO:0000313" key="1">
    <source>
        <dbReference type="EMBL" id="UNI17157.1"/>
    </source>
</evidence>
<keyword evidence="1" id="KW-0239">DNA-directed DNA polymerase</keyword>
<evidence type="ECO:0000313" key="2">
    <source>
        <dbReference type="Proteomes" id="UP000829364"/>
    </source>
</evidence>
<dbReference type="Pfam" id="PF23397">
    <property type="entry name" value="DUF7104"/>
    <property type="match status" value="1"/>
</dbReference>
<keyword evidence="1" id="KW-0808">Transferase</keyword>
<dbReference type="Gene3D" id="1.20.5.340">
    <property type="match status" value="1"/>
</dbReference>
<sequence>MKVILDRKGDEVTITEDIVKAAFGNQRSGVEIMKIVLGWKGPQLIITDDHSEFGI</sequence>
<dbReference type="KEGG" id="ptkz:JDV02_003533"/>
<dbReference type="RefSeq" id="XP_047840638.1">
    <property type="nucleotide sequence ID" value="XM_047984664.1"/>
</dbReference>
<protein>
    <submittedName>
        <fullName evidence="1">DNA-directed DNA polymerase</fullName>
        <ecNumber evidence="1">2.7.7.7</ecNumber>
    </submittedName>
</protein>